<proteinExistence type="predicted"/>
<dbReference type="PROSITE" id="PS00028">
    <property type="entry name" value="ZINC_FINGER_C2H2_1"/>
    <property type="match status" value="3"/>
</dbReference>
<feature type="region of interest" description="Disordered" evidence="2">
    <location>
        <begin position="326"/>
        <end position="359"/>
    </location>
</feature>
<feature type="region of interest" description="Disordered" evidence="2">
    <location>
        <begin position="1839"/>
        <end position="1931"/>
    </location>
</feature>
<feature type="region of interest" description="Disordered" evidence="2">
    <location>
        <begin position="850"/>
        <end position="905"/>
    </location>
</feature>
<dbReference type="PROSITE" id="PS50157">
    <property type="entry name" value="ZINC_FINGER_C2H2_2"/>
    <property type="match status" value="2"/>
</dbReference>
<protein>
    <recommendedName>
        <fullName evidence="3">C2H2-type domain-containing protein</fullName>
    </recommendedName>
</protein>
<evidence type="ECO:0000256" key="1">
    <source>
        <dbReference type="PROSITE-ProRule" id="PRU00042"/>
    </source>
</evidence>
<feature type="domain" description="C2H2-type" evidence="3">
    <location>
        <begin position="520"/>
        <end position="548"/>
    </location>
</feature>
<keyword evidence="1" id="KW-0863">Zinc-finger</keyword>
<evidence type="ECO:0000259" key="3">
    <source>
        <dbReference type="PROSITE" id="PS50157"/>
    </source>
</evidence>
<feature type="compositionally biased region" description="Polar residues" evidence="2">
    <location>
        <begin position="1982"/>
        <end position="1995"/>
    </location>
</feature>
<comment type="caution">
    <text evidence="4">The sequence shown here is derived from an EMBL/GenBank/DDBJ whole genome shotgun (WGS) entry which is preliminary data.</text>
</comment>
<dbReference type="EMBL" id="JAXCGZ010009478">
    <property type="protein sequence ID" value="KAK7077066.1"/>
    <property type="molecule type" value="Genomic_DNA"/>
</dbReference>
<feature type="compositionally biased region" description="Acidic residues" evidence="2">
    <location>
        <begin position="586"/>
        <end position="601"/>
    </location>
</feature>
<feature type="region of interest" description="Disordered" evidence="2">
    <location>
        <begin position="576"/>
        <end position="612"/>
    </location>
</feature>
<dbReference type="PANTHER" id="PTHR21020">
    <property type="entry name" value="ZINC FINGER PROTEIN 800"/>
    <property type="match status" value="1"/>
</dbReference>
<accession>A0AAN8X6A5</accession>
<dbReference type="InterPro" id="IPR036236">
    <property type="entry name" value="Znf_C2H2_sf"/>
</dbReference>
<evidence type="ECO:0000256" key="2">
    <source>
        <dbReference type="SAM" id="MobiDB-lite"/>
    </source>
</evidence>
<organism evidence="4 5">
    <name type="scientific">Halocaridina rubra</name>
    <name type="common">Hawaiian red shrimp</name>
    <dbReference type="NCBI Taxonomy" id="373956"/>
    <lineage>
        <taxon>Eukaryota</taxon>
        <taxon>Metazoa</taxon>
        <taxon>Ecdysozoa</taxon>
        <taxon>Arthropoda</taxon>
        <taxon>Crustacea</taxon>
        <taxon>Multicrustacea</taxon>
        <taxon>Malacostraca</taxon>
        <taxon>Eumalacostraca</taxon>
        <taxon>Eucarida</taxon>
        <taxon>Decapoda</taxon>
        <taxon>Pleocyemata</taxon>
        <taxon>Caridea</taxon>
        <taxon>Atyoidea</taxon>
        <taxon>Atyidae</taxon>
        <taxon>Halocaridina</taxon>
    </lineage>
</organism>
<feature type="region of interest" description="Disordered" evidence="2">
    <location>
        <begin position="1273"/>
        <end position="1303"/>
    </location>
</feature>
<dbReference type="Gene3D" id="3.30.160.60">
    <property type="entry name" value="Classic Zinc Finger"/>
    <property type="match status" value="2"/>
</dbReference>
<feature type="compositionally biased region" description="Polar residues" evidence="2">
    <location>
        <begin position="1878"/>
        <end position="1895"/>
    </location>
</feature>
<keyword evidence="1" id="KW-0479">Metal-binding</keyword>
<keyword evidence="1" id="KW-0862">Zinc</keyword>
<dbReference type="SUPFAM" id="SSF57667">
    <property type="entry name" value="beta-beta-alpha zinc fingers"/>
    <property type="match status" value="1"/>
</dbReference>
<feature type="compositionally biased region" description="Low complexity" evidence="2">
    <location>
        <begin position="141"/>
        <end position="189"/>
    </location>
</feature>
<gene>
    <name evidence="4" type="ORF">SK128_027354</name>
</gene>
<name>A0AAN8X6A5_HALRR</name>
<feature type="region of interest" description="Disordered" evidence="2">
    <location>
        <begin position="1005"/>
        <end position="1026"/>
    </location>
</feature>
<feature type="domain" description="C2H2-type" evidence="3">
    <location>
        <begin position="490"/>
        <end position="517"/>
    </location>
</feature>
<sequence length="1995" mass="222630">MTKTRLEKPRDWPDGGVLYGAHPQHRVIVLFPSRRWKFTSVSYLWKLCFSSTNEMSSKKITYSNDFKLKVLDYYFKHGGDDIFGLKKKTAIQFNIDKKTINRMLNNPDMVKRARKIISARKAASVKTSTSSARPPVKAAVKNAKPGGSSSKSSSSSKSASSSQNGTSSSSSSGGSNSKASTSSTSSTKTGVGGPKQLASSSANNTVKSSPPKSRPAGWEEKESPGVQIYELPEDPDYSLLKRSINASTNGVANLTKILVTGTEEVRNSILNECDVILECKVCRNLFRSVVNFLAHKRIYCQEEFADVRTMFHKGDVQGLTSQTNTLVVEPEPPPDGEPLSPLRTTVSSSHASLMKPGTQGKLKQSAIDSIALKLARKRKAFHASSSTNTGSSTYYHSLGEISRSRDKLSRDCSVVLEDIGGVTNAVFQSYVPPGSNSPSTSMSCLVDEASHTKGVTVAINQHGEIIKSAPGDISVMDVDESSSSIEARDLTCLLCNTRFATPKALSVHQRSHHGFERCIYSCPICHTSFLSMWKVVKHLQIIHKKNKNQVERLRKVVKKNVRKKISFHTADKNVLEADGGKGVTDSTEEGEDDDDEDEESNDSSSKTNEVTTCKRTDVSAALHVSAHKSDDMRRSPEHRCVKCERKFNTPAALSSHDKFCSLMQMIPPERSLNPLLRCETPEKKIAIEIRKDYKKPVTPFDMERSPQVIFKVPKTPQEQENQSKIEDLLSEFCNFSSPSCIPCGRKYTNIGSLKRHAATHIDWTRFVCSACHFRSYNRYEVIKHCMTVHNAKITVATGMVVEEEHVGPLNYFLDNEDNTPSLDNEQEHFEVPPMPLSCKASERVSYVSMSADQKSAENEGSLENITTKGKQEYLKNVEQPFDLDRKPSYHKSPDRNESKENDGVRVKIESPDYDNFLAVDEVNMKVEESTPISNEMNDMTLYPMDESSDSESPNKFSCSSNFNKNVHMSYVDHDSICKKDFEDSYEEKRFRNVNSNANVECANKEKINDPPKNKDTDCVPEGARNKSPEKVYTEDDVLKRERMNTLEKNMQIISCEMKMKYASESTMQPCISSKGSDNQRETTALAELSSDIEKVKDLRSKIVHLDRDESKSNALEGVWNSCVEMETSAFNIKYLTPEKVRGSSVQGISGSFLKESPNLDRLQSSDSEVLISKLEDKYRVSEEIKKQDFAAAKSPETVGIKNPGSAELKSPDLEDEESLHKAEIKSPGLKEMETSQLVDIKSPSSKGKEILHSVEIKNPDSEEIENFQQAKIKSPGSEEKGISCLADIKSPDPEENESLYIEDNRNSSFGRNEISIANEIKIISSNENKRSYSDTDTSNSKEIKSELVENNSKTFEVRESLEIQSSLPIHIESNNEKIVRTSAGVLSMASEKIRNSASQANTSNSVGTIKLDSRGDMGLQLDGNTCSGLQGIKCPTLKRVVCDHSEKMQPSCSEDTTVSVALGIKSLNVKRTKSSANEDVTPSSSHGAKTFVHGDVTLPDLVEHDCQSTCTREMRIDSQKMQVEESDTLISTHNNVVRRLDSNISEDEVLENKKRIIYIKEIRQEVELEKEGYGNKRELTLLKDENIKKKSDFPVTCLKLTEQKSNIKTFQNDVNTNQSEYIAMSNVDKRETENIDSLKSIEIANKLEEHLQPNENSYNVDKITERNGKELISRNISGNESVTQSSESVIATSSVCTNELFSSGYSLENLHEDGCTIIDNIDDADDGKIFSKIDGEISGCKYVNRIDHYRYEDMKRTQNPLIVCSFTNDVKPSIPKDDLSLEAKDFLGFPSTKDSVKLDRPLRIRRSAERDDFVYESKKAGVHKTYDIDSCNSSEIHLQDTIPKHEEKRSNLRRRHILLKSDSTPKKLNNDDKDDAHNSCNGGKSENVPSSQSVGFLSYGDSSGLERKKSKLVPERECSSDAIPSRGDANNALEPNVFENVTENPKLLTKKESFHSARFSPRLKIAAKVRPKKENKKADISISHTRSFANGQEQS</sequence>
<feature type="compositionally biased region" description="Polar residues" evidence="2">
    <location>
        <begin position="197"/>
        <end position="211"/>
    </location>
</feature>
<feature type="region of interest" description="Disordered" evidence="2">
    <location>
        <begin position="1969"/>
        <end position="1995"/>
    </location>
</feature>
<feature type="compositionally biased region" description="Basic and acidic residues" evidence="2">
    <location>
        <begin position="882"/>
        <end position="905"/>
    </location>
</feature>
<dbReference type="Proteomes" id="UP001381693">
    <property type="component" value="Unassembled WGS sequence"/>
</dbReference>
<feature type="compositionally biased region" description="Basic and acidic residues" evidence="2">
    <location>
        <begin position="1863"/>
        <end position="1877"/>
    </location>
</feature>
<reference evidence="4 5" key="1">
    <citation type="submission" date="2023-11" db="EMBL/GenBank/DDBJ databases">
        <title>Halocaridina rubra genome assembly.</title>
        <authorList>
            <person name="Smith C."/>
        </authorList>
    </citation>
    <scope>NUCLEOTIDE SEQUENCE [LARGE SCALE GENOMIC DNA]</scope>
    <source>
        <strain evidence="4">EP-1</strain>
        <tissue evidence="4">Whole</tissue>
    </source>
</reference>
<keyword evidence="5" id="KW-1185">Reference proteome</keyword>
<evidence type="ECO:0000313" key="5">
    <source>
        <dbReference type="Proteomes" id="UP001381693"/>
    </source>
</evidence>
<feature type="region of interest" description="Disordered" evidence="2">
    <location>
        <begin position="1193"/>
        <end position="1219"/>
    </location>
</feature>
<dbReference type="InterPro" id="IPR039149">
    <property type="entry name" value="ZNF800"/>
</dbReference>
<dbReference type="InterPro" id="IPR013087">
    <property type="entry name" value="Znf_C2H2_type"/>
</dbReference>
<dbReference type="SMART" id="SM00355">
    <property type="entry name" value="ZnF_C2H2"/>
    <property type="match status" value="6"/>
</dbReference>
<feature type="compositionally biased region" description="Low complexity" evidence="2">
    <location>
        <begin position="120"/>
        <end position="133"/>
    </location>
</feature>
<dbReference type="GO" id="GO:0008270">
    <property type="term" value="F:zinc ion binding"/>
    <property type="evidence" value="ECO:0007669"/>
    <property type="project" value="UniProtKB-KW"/>
</dbReference>
<feature type="region of interest" description="Disordered" evidence="2">
    <location>
        <begin position="120"/>
        <end position="225"/>
    </location>
</feature>
<evidence type="ECO:0000313" key="4">
    <source>
        <dbReference type="EMBL" id="KAK7077066.1"/>
    </source>
</evidence>
<feature type="compositionally biased region" description="Basic and acidic residues" evidence="2">
    <location>
        <begin position="1904"/>
        <end position="1919"/>
    </location>
</feature>
<dbReference type="PANTHER" id="PTHR21020:SF0">
    <property type="entry name" value="ZINC FINGER PROTEIN 800"/>
    <property type="match status" value="1"/>
</dbReference>